<evidence type="ECO:0008006" key="4">
    <source>
        <dbReference type="Google" id="ProtNLM"/>
    </source>
</evidence>
<feature type="transmembrane region" description="Helical" evidence="1">
    <location>
        <begin position="12"/>
        <end position="34"/>
    </location>
</feature>
<feature type="transmembrane region" description="Helical" evidence="1">
    <location>
        <begin position="96"/>
        <end position="114"/>
    </location>
</feature>
<protein>
    <recommendedName>
        <fullName evidence="4">Glycosyltransferase RgtA/B/C/D-like domain-containing protein</fullName>
    </recommendedName>
</protein>
<dbReference type="AlphaFoldDB" id="A0A085WK09"/>
<accession>A0A085WK09</accession>
<evidence type="ECO:0000313" key="3">
    <source>
        <dbReference type="Proteomes" id="UP000028725"/>
    </source>
</evidence>
<comment type="caution">
    <text evidence="2">The sequence shown here is derived from an EMBL/GenBank/DDBJ whole genome shotgun (WGS) entry which is preliminary data.</text>
</comment>
<dbReference type="Proteomes" id="UP000028725">
    <property type="component" value="Unassembled WGS sequence"/>
</dbReference>
<evidence type="ECO:0000313" key="2">
    <source>
        <dbReference type="EMBL" id="KFE68022.1"/>
    </source>
</evidence>
<gene>
    <name evidence="2" type="ORF">DB31_7259</name>
</gene>
<feature type="transmembrane region" description="Helical" evidence="1">
    <location>
        <begin position="224"/>
        <end position="242"/>
    </location>
</feature>
<dbReference type="EMBL" id="JMCB01000006">
    <property type="protein sequence ID" value="KFE68022.1"/>
    <property type="molecule type" value="Genomic_DNA"/>
</dbReference>
<feature type="transmembrane region" description="Helical" evidence="1">
    <location>
        <begin position="121"/>
        <end position="141"/>
    </location>
</feature>
<feature type="transmembrane region" description="Helical" evidence="1">
    <location>
        <begin position="147"/>
        <end position="165"/>
    </location>
</feature>
<keyword evidence="3" id="KW-1185">Reference proteome</keyword>
<proteinExistence type="predicted"/>
<reference evidence="2 3" key="1">
    <citation type="submission" date="2014-04" db="EMBL/GenBank/DDBJ databases">
        <title>Genome assembly of Hyalangium minutum DSM 14724.</title>
        <authorList>
            <person name="Sharma G."/>
            <person name="Subramanian S."/>
        </authorList>
    </citation>
    <scope>NUCLEOTIDE SEQUENCE [LARGE SCALE GENOMIC DNA]</scope>
    <source>
        <strain evidence="2 3">DSM 14724</strain>
    </source>
</reference>
<feature type="transmembrane region" description="Helical" evidence="1">
    <location>
        <begin position="355"/>
        <end position="378"/>
    </location>
</feature>
<sequence length="629" mass="68831">MLFVVRRIPRGTLPTGIFLLAWGSLLVQVLLHFAPGNAAVTGWNSDASITVLQSNDPVFDAFRLYYYGQDRIGAWPWLLAQGWRALTGFDWTPWRVFAWQATWACIACLALRGLQQQAGWLLAATFGALALLSPLFQVQLFALSQPFGWQLTALFLAWWALMRLLRHLGGPSSGPGAVARWAAASVLFCTLACWTSPTSGPLLLVAIVVEGVRVGLVSPGRRRWALLAALVPLAAGIGFESATRHFFHRFAKKQFGHAYATQLKVDKGFLAENARAMFGRLLEDPLGVVVLVGLGLAVVAAVFLVLQLRRRALDPRRPQEELAFLTIALAGGALGNAFIATVVLHVRINGHDIRYLVPTFVLGTLAAASGLSLVLHLVPALRTRAAGLSVLAAGGLFAASHLLVQPRIPEPTLELAQAAADAVVARAGETVLLGGYWDTYLLGALDPEHRLLSVSVDGDYQRTPFWIPKVREAQHILMAFFHGYLGSAEAPAPWLLQYGAPFQLEDPRWEVHPPFTFARYRNASSQQVPMRSEPEKTFTPCEPGATVTYRFEQPVERGLLLVSTHAPTSGAEARAADGTEARVEGVPHLWLVHLERGATPWREVTLRTGSTSRPEDCWYRSTALLRLEP</sequence>
<keyword evidence="1" id="KW-1133">Transmembrane helix</keyword>
<feature type="transmembrane region" description="Helical" evidence="1">
    <location>
        <begin position="286"/>
        <end position="306"/>
    </location>
</feature>
<feature type="transmembrane region" description="Helical" evidence="1">
    <location>
        <begin position="322"/>
        <end position="343"/>
    </location>
</feature>
<keyword evidence="1" id="KW-0472">Membrane</keyword>
<organism evidence="2 3">
    <name type="scientific">Hyalangium minutum</name>
    <dbReference type="NCBI Taxonomy" id="394096"/>
    <lineage>
        <taxon>Bacteria</taxon>
        <taxon>Pseudomonadati</taxon>
        <taxon>Myxococcota</taxon>
        <taxon>Myxococcia</taxon>
        <taxon>Myxococcales</taxon>
        <taxon>Cystobacterineae</taxon>
        <taxon>Archangiaceae</taxon>
        <taxon>Hyalangium</taxon>
    </lineage>
</organism>
<keyword evidence="1" id="KW-0812">Transmembrane</keyword>
<name>A0A085WK09_9BACT</name>
<evidence type="ECO:0000256" key="1">
    <source>
        <dbReference type="SAM" id="Phobius"/>
    </source>
</evidence>